<gene>
    <name evidence="1" type="ORF">LCGC14_2138150</name>
</gene>
<name>A0A0F9GC98_9ZZZZ</name>
<sequence>VEELIGFVKFTSDDIRMQPLELPCSAVYGAGLGALIGNPVHQMPQMIPVDIPTPGGARINAELKLNTAVTNAARIQVFIQYE</sequence>
<comment type="caution">
    <text evidence="1">The sequence shown here is derived from an EMBL/GenBank/DDBJ whole genome shotgun (WGS) entry which is preliminary data.</text>
</comment>
<protein>
    <submittedName>
        <fullName evidence="1">Uncharacterized protein</fullName>
    </submittedName>
</protein>
<dbReference type="EMBL" id="LAZR01026976">
    <property type="protein sequence ID" value="KKL67125.1"/>
    <property type="molecule type" value="Genomic_DNA"/>
</dbReference>
<organism evidence="1">
    <name type="scientific">marine sediment metagenome</name>
    <dbReference type="NCBI Taxonomy" id="412755"/>
    <lineage>
        <taxon>unclassified sequences</taxon>
        <taxon>metagenomes</taxon>
        <taxon>ecological metagenomes</taxon>
    </lineage>
</organism>
<proteinExistence type="predicted"/>
<reference evidence="1" key="1">
    <citation type="journal article" date="2015" name="Nature">
        <title>Complex archaea that bridge the gap between prokaryotes and eukaryotes.</title>
        <authorList>
            <person name="Spang A."/>
            <person name="Saw J.H."/>
            <person name="Jorgensen S.L."/>
            <person name="Zaremba-Niedzwiedzka K."/>
            <person name="Martijn J."/>
            <person name="Lind A.E."/>
            <person name="van Eijk R."/>
            <person name="Schleper C."/>
            <person name="Guy L."/>
            <person name="Ettema T.J."/>
        </authorList>
    </citation>
    <scope>NUCLEOTIDE SEQUENCE</scope>
</reference>
<evidence type="ECO:0000313" key="1">
    <source>
        <dbReference type="EMBL" id="KKL67125.1"/>
    </source>
</evidence>
<feature type="non-terminal residue" evidence="1">
    <location>
        <position position="1"/>
    </location>
</feature>
<accession>A0A0F9GC98</accession>
<dbReference type="AlphaFoldDB" id="A0A0F9GC98"/>